<accession>A0A4Q7MTT4</accession>
<keyword evidence="1" id="KW-0812">Transmembrane</keyword>
<evidence type="ECO:0000256" key="1">
    <source>
        <dbReference type="SAM" id="Phobius"/>
    </source>
</evidence>
<dbReference type="AlphaFoldDB" id="A0A4Q7MTT4"/>
<name>A0A4Q7MTT4_9BACT</name>
<organism evidence="2 3">
    <name type="scientific">Pseudobacter ginsenosidimutans</name>
    <dbReference type="NCBI Taxonomy" id="661488"/>
    <lineage>
        <taxon>Bacteria</taxon>
        <taxon>Pseudomonadati</taxon>
        <taxon>Bacteroidota</taxon>
        <taxon>Chitinophagia</taxon>
        <taxon>Chitinophagales</taxon>
        <taxon>Chitinophagaceae</taxon>
        <taxon>Pseudobacter</taxon>
    </lineage>
</organism>
<reference evidence="2 3" key="1">
    <citation type="submission" date="2019-02" db="EMBL/GenBank/DDBJ databases">
        <title>Genomic Encyclopedia of Type Strains, Phase IV (KMG-IV): sequencing the most valuable type-strain genomes for metagenomic binning, comparative biology and taxonomic classification.</title>
        <authorList>
            <person name="Goeker M."/>
        </authorList>
    </citation>
    <scope>NUCLEOTIDE SEQUENCE [LARGE SCALE GENOMIC DNA]</scope>
    <source>
        <strain evidence="2 3">DSM 18116</strain>
    </source>
</reference>
<keyword evidence="1" id="KW-1133">Transmembrane helix</keyword>
<evidence type="ECO:0000313" key="2">
    <source>
        <dbReference type="EMBL" id="RZS71948.1"/>
    </source>
</evidence>
<sequence length="283" mass="32761">MQDKTFFEDTDRNRVANSIKRFSVLFLLLFIYSLATIGQSRFSIKGMYLQWGYNTEWYTKSDIHFKGAVNGIPHDFTVYNAKGVDQNDLDAIWKKPIQVSVPQYNYRIGFYLNREKTKAIEFNFDHTKYIVSDDQRLHIKGTIGDQYFDQDTLVTKDGLFHLEHTNGANFYHINYVQFWPLNRTNRKAGYFVPMLKLGAGFMIPKTDVTLFGKRLDNKFHLAGYMASVEGGIKYYITRNFFFEGTAKTGYAKYTNALTVDGGKAKHAFGYAELIATIGYDINW</sequence>
<evidence type="ECO:0000313" key="3">
    <source>
        <dbReference type="Proteomes" id="UP000293874"/>
    </source>
</evidence>
<dbReference type="RefSeq" id="WP_130542413.1">
    <property type="nucleotide sequence ID" value="NZ_CP042431.1"/>
</dbReference>
<protein>
    <recommendedName>
        <fullName evidence="4">Outer membrane protein with beta-barrel domain</fullName>
    </recommendedName>
</protein>
<proteinExistence type="predicted"/>
<keyword evidence="1" id="KW-0472">Membrane</keyword>
<gene>
    <name evidence="2" type="ORF">EV199_3861</name>
</gene>
<feature type="transmembrane region" description="Helical" evidence="1">
    <location>
        <begin position="21"/>
        <end position="38"/>
    </location>
</feature>
<comment type="caution">
    <text evidence="2">The sequence shown here is derived from an EMBL/GenBank/DDBJ whole genome shotgun (WGS) entry which is preliminary data.</text>
</comment>
<dbReference type="Proteomes" id="UP000293874">
    <property type="component" value="Unassembled WGS sequence"/>
</dbReference>
<keyword evidence="3" id="KW-1185">Reference proteome</keyword>
<dbReference type="EMBL" id="SGXA01000002">
    <property type="protein sequence ID" value="RZS71948.1"/>
    <property type="molecule type" value="Genomic_DNA"/>
</dbReference>
<evidence type="ECO:0008006" key="4">
    <source>
        <dbReference type="Google" id="ProtNLM"/>
    </source>
</evidence>
<dbReference type="OrthoDB" id="8887208at2"/>